<accession>A0A4Z0BR77</accession>
<evidence type="ECO:0000313" key="5">
    <source>
        <dbReference type="Proteomes" id="UP000298180"/>
    </source>
</evidence>
<dbReference type="GO" id="GO:0033735">
    <property type="term" value="F:aspartate dehydrogenase [NAD(P)+] activity"/>
    <property type="evidence" value="ECO:0007669"/>
    <property type="project" value="InterPro"/>
</dbReference>
<dbReference type="InterPro" id="IPR036291">
    <property type="entry name" value="NAD(P)-bd_dom_sf"/>
</dbReference>
<dbReference type="GO" id="GO:0050661">
    <property type="term" value="F:NADP binding"/>
    <property type="evidence" value="ECO:0007669"/>
    <property type="project" value="InterPro"/>
</dbReference>
<dbReference type="PANTHER" id="PTHR31873:SF6">
    <property type="entry name" value="ASPARTATE DEHYDROGENASE DOMAIN-CONTAINING PROTEIN"/>
    <property type="match status" value="1"/>
</dbReference>
<evidence type="ECO:0000256" key="1">
    <source>
        <dbReference type="ARBA" id="ARBA00008331"/>
    </source>
</evidence>
<proteinExistence type="inferred from homology"/>
<dbReference type="RefSeq" id="WP_135265292.1">
    <property type="nucleotide sequence ID" value="NZ_SMLM01000003.1"/>
</dbReference>
<dbReference type="SUPFAM" id="SSF55347">
    <property type="entry name" value="Glyceraldehyde-3-phosphate dehydrogenase-like, C-terminal domain"/>
    <property type="match status" value="1"/>
</dbReference>
<evidence type="ECO:0000259" key="3">
    <source>
        <dbReference type="Pfam" id="PF03447"/>
    </source>
</evidence>
<dbReference type="Pfam" id="PF03447">
    <property type="entry name" value="NAD_binding_3"/>
    <property type="match status" value="1"/>
</dbReference>
<dbReference type="AlphaFoldDB" id="A0A4Z0BR77"/>
<dbReference type="Pfam" id="PF01958">
    <property type="entry name" value="Asp_DH_C"/>
    <property type="match status" value="1"/>
</dbReference>
<gene>
    <name evidence="4" type="ORF">EZ313_21215</name>
</gene>
<feature type="domain" description="Aspartate/homoserine dehydrogenase NAD-binding" evidence="3">
    <location>
        <begin position="15"/>
        <end position="122"/>
    </location>
</feature>
<feature type="domain" description="Aspartate dehydrogenase" evidence="2">
    <location>
        <begin position="164"/>
        <end position="227"/>
    </location>
</feature>
<evidence type="ECO:0000259" key="2">
    <source>
        <dbReference type="Pfam" id="PF01958"/>
    </source>
</evidence>
<sequence length="265" mass="28973">MTRPAAAPRRVGLIGFGFIGRQVFERLRSDPHFAVAFVHNRSTPAVAEVPSGLRLDDLADAASRTPDLVVEMAHPEYTRRWGESLLRHSDYLPLSVTALADDELRERLLATARGHGTRLLVPHGALMGTDNLAEGRWKRVSITFWKNPAHIDFSESGLDPSMIRGETVVYDGPVRGIADLFPRNVNTMVTCALATTGLDACHARLVAVPGYERGRILVEAIGAGGALLRLEKEQPMAGVSGTEMFESQWRSIRRAAGVPDSPDFI</sequence>
<reference evidence="4 5" key="1">
    <citation type="submission" date="2019-03" db="EMBL/GenBank/DDBJ databases">
        <title>Ramlibacter henchirensis DSM 14656, whole genome shotgun sequence.</title>
        <authorList>
            <person name="Zhang X."/>
            <person name="Feng G."/>
            <person name="Zhu H."/>
        </authorList>
    </citation>
    <scope>NUCLEOTIDE SEQUENCE [LARGE SCALE GENOMIC DNA]</scope>
    <source>
        <strain evidence="4 5">DSM 14656</strain>
    </source>
</reference>
<evidence type="ECO:0000313" key="4">
    <source>
        <dbReference type="EMBL" id="TFZ00954.1"/>
    </source>
</evidence>
<dbReference type="Proteomes" id="UP000298180">
    <property type="component" value="Unassembled WGS sequence"/>
</dbReference>
<name>A0A4Z0BR77_9BURK</name>
<dbReference type="InterPro" id="IPR005106">
    <property type="entry name" value="Asp/hSer_DH_NAD-bd"/>
</dbReference>
<dbReference type="Gene3D" id="3.30.360.10">
    <property type="entry name" value="Dihydrodipicolinate Reductase, domain 2"/>
    <property type="match status" value="1"/>
</dbReference>
<protein>
    <submittedName>
        <fullName evidence="4">DUF108 domain-containing protein</fullName>
    </submittedName>
</protein>
<organism evidence="4 5">
    <name type="scientific">Ramlibacter henchirensis</name>
    <dbReference type="NCBI Taxonomy" id="204072"/>
    <lineage>
        <taxon>Bacteria</taxon>
        <taxon>Pseudomonadati</taxon>
        <taxon>Pseudomonadota</taxon>
        <taxon>Betaproteobacteria</taxon>
        <taxon>Burkholderiales</taxon>
        <taxon>Comamonadaceae</taxon>
        <taxon>Ramlibacter</taxon>
    </lineage>
</organism>
<dbReference type="InterPro" id="IPR002811">
    <property type="entry name" value="Asp_DH"/>
</dbReference>
<dbReference type="Gene3D" id="3.40.50.720">
    <property type="entry name" value="NAD(P)-binding Rossmann-like Domain"/>
    <property type="match status" value="1"/>
</dbReference>
<comment type="caution">
    <text evidence="4">The sequence shown here is derived from an EMBL/GenBank/DDBJ whole genome shotgun (WGS) entry which is preliminary data.</text>
</comment>
<dbReference type="PANTHER" id="PTHR31873">
    <property type="entry name" value="L-ASPARTATE DEHYDROGENASE-RELATED"/>
    <property type="match status" value="1"/>
</dbReference>
<comment type="similarity">
    <text evidence="1">Belongs to the L-aspartate dehydrogenase family.</text>
</comment>
<dbReference type="OrthoDB" id="9790352at2"/>
<dbReference type="SUPFAM" id="SSF51735">
    <property type="entry name" value="NAD(P)-binding Rossmann-fold domains"/>
    <property type="match status" value="1"/>
</dbReference>
<dbReference type="EMBL" id="SMLM01000003">
    <property type="protein sequence ID" value="TFZ00954.1"/>
    <property type="molecule type" value="Genomic_DNA"/>
</dbReference>
<keyword evidence="5" id="KW-1185">Reference proteome</keyword>
<dbReference type="GO" id="GO:0009435">
    <property type="term" value="P:NAD+ biosynthetic process"/>
    <property type="evidence" value="ECO:0007669"/>
    <property type="project" value="InterPro"/>
</dbReference>